<keyword evidence="5" id="KW-1185">Reference proteome</keyword>
<dbReference type="InterPro" id="IPR052574">
    <property type="entry name" value="CDIRP"/>
</dbReference>
<dbReference type="PANTHER" id="PTHR47566">
    <property type="match status" value="1"/>
</dbReference>
<dbReference type="InterPro" id="IPR032675">
    <property type="entry name" value="LRR_dom_sf"/>
</dbReference>
<reference evidence="3" key="1">
    <citation type="submission" date="2023-06" db="EMBL/GenBank/DDBJ databases">
        <authorList>
            <person name="Kurt Z."/>
        </authorList>
    </citation>
    <scope>NUCLEOTIDE SEQUENCE</scope>
</reference>
<dbReference type="InterPro" id="IPR001611">
    <property type="entry name" value="Leu-rich_rpt"/>
</dbReference>
<organism evidence="3">
    <name type="scientific">Hexamita inflata</name>
    <dbReference type="NCBI Taxonomy" id="28002"/>
    <lineage>
        <taxon>Eukaryota</taxon>
        <taxon>Metamonada</taxon>
        <taxon>Diplomonadida</taxon>
        <taxon>Hexamitidae</taxon>
        <taxon>Hexamitinae</taxon>
        <taxon>Hexamita</taxon>
    </lineage>
</organism>
<comment type="caution">
    <text evidence="3">The sequence shown here is derived from an EMBL/GenBank/DDBJ whole genome shotgun (WGS) entry which is preliminary data.</text>
</comment>
<sequence>MIEVWKSLLTLKQQYPNYMTEEEINLENSYLEDFSIVELCKNVKSLSLSFNIIRSFVPNTEFKNLKELRISRCSLEEFNVKADLETLSIYYNSFKQLSFLAKYKNLIKLDVSENDLSDLNSLNSLELLQKLQELNANRCQLVNASKIFQLVNLKHLDLNSNYISDVSNISNLINLEYLDISHNESICVIGSLISLVCMKQLNVDNTGLVSLNGVQNMKQIIQLKASNNKLQNVDELMDWKSIEELNLTGNLINDLKGLQNIRNIKELQINCNNLRSLKGLPNYSTLRELQLTDNPCIESLDEIEYLPNLQYIIIYRCKLKSLKNISERLPNITMLALYDNELTSLKDIQNLQYLQNLFVENNQIENLDGLQNLKQLTCVNIAKNKLQTLKHLEGSSTQINDLNISSNNLKSLDGLQYLPTLIKLDANNNNISSLFYLQHSYNMEFINLDQNNIIDLRQLLFLQKLSKLGNIWLSNAGQHGNPICDNLIFSQYATKTLPHVETFQYVIDDDHGVYYYNSPFYNEDRFDVHVINIETELTEELIELLKIE</sequence>
<name>A0AA86NM96_9EUKA</name>
<evidence type="ECO:0000256" key="1">
    <source>
        <dbReference type="ARBA" id="ARBA00022614"/>
    </source>
</evidence>
<reference evidence="4 5" key="2">
    <citation type="submission" date="2024-07" db="EMBL/GenBank/DDBJ databases">
        <authorList>
            <person name="Akdeniz Z."/>
        </authorList>
    </citation>
    <scope>NUCLEOTIDE SEQUENCE [LARGE SCALE GENOMIC DNA]</scope>
</reference>
<accession>A0AA86NM96</accession>
<dbReference type="PROSITE" id="PS51450">
    <property type="entry name" value="LRR"/>
    <property type="match status" value="6"/>
</dbReference>
<dbReference type="Proteomes" id="UP001642409">
    <property type="component" value="Unassembled WGS sequence"/>
</dbReference>
<dbReference type="Gene3D" id="3.80.10.10">
    <property type="entry name" value="Ribonuclease Inhibitor"/>
    <property type="match status" value="4"/>
</dbReference>
<dbReference type="InterPro" id="IPR025875">
    <property type="entry name" value="Leu-rich_rpt_4"/>
</dbReference>
<protein>
    <submittedName>
        <fullName evidence="3">Leucine-rich repeat domain-containing protein</fullName>
    </submittedName>
    <submittedName>
        <fullName evidence="4">Leucine-rich_repeat domain-containing protein</fullName>
    </submittedName>
</protein>
<dbReference type="EMBL" id="CAXDID020000569">
    <property type="protein sequence ID" value="CAL6103628.1"/>
    <property type="molecule type" value="Genomic_DNA"/>
</dbReference>
<evidence type="ECO:0000256" key="2">
    <source>
        <dbReference type="ARBA" id="ARBA00022737"/>
    </source>
</evidence>
<dbReference type="AlphaFoldDB" id="A0AA86NM96"/>
<evidence type="ECO:0000313" key="4">
    <source>
        <dbReference type="EMBL" id="CAL6103628.1"/>
    </source>
</evidence>
<evidence type="ECO:0000313" key="3">
    <source>
        <dbReference type="EMBL" id="CAI9921839.1"/>
    </source>
</evidence>
<dbReference type="SMART" id="SM00364">
    <property type="entry name" value="LRR_BAC"/>
    <property type="match status" value="6"/>
</dbReference>
<dbReference type="Pfam" id="PF12799">
    <property type="entry name" value="LRR_4"/>
    <property type="match status" value="1"/>
</dbReference>
<dbReference type="SUPFAM" id="SSF52058">
    <property type="entry name" value="L domain-like"/>
    <property type="match status" value="2"/>
</dbReference>
<dbReference type="EMBL" id="CATOUU010000234">
    <property type="protein sequence ID" value="CAI9921839.1"/>
    <property type="molecule type" value="Genomic_DNA"/>
</dbReference>
<gene>
    <name evidence="4" type="ORF">HINF_LOCUS72234</name>
    <name evidence="3" type="ORF">HINF_LOCUS9484</name>
</gene>
<keyword evidence="2" id="KW-0677">Repeat</keyword>
<keyword evidence="1" id="KW-0433">Leucine-rich repeat</keyword>
<dbReference type="PANTHER" id="PTHR47566:SF1">
    <property type="entry name" value="PROTEIN NUD1"/>
    <property type="match status" value="1"/>
</dbReference>
<proteinExistence type="predicted"/>
<dbReference type="GO" id="GO:0035591">
    <property type="term" value="F:signaling adaptor activity"/>
    <property type="evidence" value="ECO:0007669"/>
    <property type="project" value="TreeGrafter"/>
</dbReference>
<evidence type="ECO:0000313" key="5">
    <source>
        <dbReference type="Proteomes" id="UP001642409"/>
    </source>
</evidence>
<dbReference type="SMART" id="SM00365">
    <property type="entry name" value="LRR_SD22"/>
    <property type="match status" value="6"/>
</dbReference>